<comment type="caution">
    <text evidence="2">The sequence shown here is derived from an EMBL/GenBank/DDBJ whole genome shotgun (WGS) entry which is preliminary data.</text>
</comment>
<evidence type="ECO:0000259" key="1">
    <source>
        <dbReference type="PROSITE" id="PS51184"/>
    </source>
</evidence>
<dbReference type="AlphaFoldDB" id="A0AA36HSG1"/>
<dbReference type="GO" id="GO:0005634">
    <property type="term" value="C:nucleus"/>
    <property type="evidence" value="ECO:0007669"/>
    <property type="project" value="TreeGrafter"/>
</dbReference>
<dbReference type="PROSITE" id="PS51184">
    <property type="entry name" value="JMJC"/>
    <property type="match status" value="1"/>
</dbReference>
<sequence>MTLRDFLTRHPRKRRRCDALGKRPYFFVAVDHETQPELALLLEATLGLRLGAAPPFPRFEQPLDLLSATTLQFAIGDEGSGSPLHFHQDAVNLLLCGRKRWWLLPPSGSAMSRLHPLDVLTHEADCFNHARVLEQEVGDVVYVPDMWGHAVLNLEANTLCIAAEFA</sequence>
<name>A0AA36HSG1_9DINO</name>
<evidence type="ECO:0000313" key="2">
    <source>
        <dbReference type="EMBL" id="CAJ1374211.1"/>
    </source>
</evidence>
<dbReference type="GO" id="GO:0045905">
    <property type="term" value="P:positive regulation of translational termination"/>
    <property type="evidence" value="ECO:0007669"/>
    <property type="project" value="TreeGrafter"/>
</dbReference>
<dbReference type="Gene3D" id="2.60.120.650">
    <property type="entry name" value="Cupin"/>
    <property type="match status" value="1"/>
</dbReference>
<dbReference type="GO" id="GO:0005737">
    <property type="term" value="C:cytoplasm"/>
    <property type="evidence" value="ECO:0007669"/>
    <property type="project" value="TreeGrafter"/>
</dbReference>
<dbReference type="EMBL" id="CAUJNA010000236">
    <property type="protein sequence ID" value="CAJ1374211.1"/>
    <property type="molecule type" value="Genomic_DNA"/>
</dbReference>
<dbReference type="GO" id="GO:0043565">
    <property type="term" value="F:sequence-specific DNA binding"/>
    <property type="evidence" value="ECO:0007669"/>
    <property type="project" value="TreeGrafter"/>
</dbReference>
<keyword evidence="3" id="KW-1185">Reference proteome</keyword>
<proteinExistence type="predicted"/>
<evidence type="ECO:0000313" key="3">
    <source>
        <dbReference type="Proteomes" id="UP001178507"/>
    </source>
</evidence>
<dbReference type="InterPro" id="IPR050910">
    <property type="entry name" value="JMJD6_ArgDemeth/LysHydrox"/>
</dbReference>
<protein>
    <recommendedName>
        <fullName evidence="1">JmjC domain-containing protein</fullName>
    </recommendedName>
</protein>
<dbReference type="PANTHER" id="PTHR12480:SF6">
    <property type="entry name" value="2-OXOGLUTARATE AND IRON-DEPENDENT OXYGENASE JMJD4"/>
    <property type="match status" value="1"/>
</dbReference>
<dbReference type="SUPFAM" id="SSF51197">
    <property type="entry name" value="Clavaminate synthase-like"/>
    <property type="match status" value="1"/>
</dbReference>
<reference evidence="2" key="1">
    <citation type="submission" date="2023-08" db="EMBL/GenBank/DDBJ databases">
        <authorList>
            <person name="Chen Y."/>
            <person name="Shah S."/>
            <person name="Dougan E. K."/>
            <person name="Thang M."/>
            <person name="Chan C."/>
        </authorList>
    </citation>
    <scope>NUCLEOTIDE SEQUENCE</scope>
</reference>
<dbReference type="InterPro" id="IPR041667">
    <property type="entry name" value="Cupin_8"/>
</dbReference>
<dbReference type="Proteomes" id="UP001178507">
    <property type="component" value="Unassembled WGS sequence"/>
</dbReference>
<accession>A0AA36HSG1</accession>
<gene>
    <name evidence="2" type="ORF">EVOR1521_LOCUS3825</name>
</gene>
<organism evidence="2 3">
    <name type="scientific">Effrenium voratum</name>
    <dbReference type="NCBI Taxonomy" id="2562239"/>
    <lineage>
        <taxon>Eukaryota</taxon>
        <taxon>Sar</taxon>
        <taxon>Alveolata</taxon>
        <taxon>Dinophyceae</taxon>
        <taxon>Suessiales</taxon>
        <taxon>Symbiodiniaceae</taxon>
        <taxon>Effrenium</taxon>
    </lineage>
</organism>
<dbReference type="InterPro" id="IPR003347">
    <property type="entry name" value="JmjC_dom"/>
</dbReference>
<dbReference type="PANTHER" id="PTHR12480">
    <property type="entry name" value="ARGININE DEMETHYLASE AND LYSYL-HYDROXYLASE JMJD"/>
    <property type="match status" value="1"/>
</dbReference>
<dbReference type="Pfam" id="PF13621">
    <property type="entry name" value="Cupin_8"/>
    <property type="match status" value="1"/>
</dbReference>
<dbReference type="GO" id="GO:0016706">
    <property type="term" value="F:2-oxoglutarate-dependent dioxygenase activity"/>
    <property type="evidence" value="ECO:0007669"/>
    <property type="project" value="TreeGrafter"/>
</dbReference>
<feature type="domain" description="JmjC" evidence="1">
    <location>
        <begin position="50"/>
        <end position="166"/>
    </location>
</feature>